<feature type="transmembrane region" description="Helical" evidence="7">
    <location>
        <begin position="6"/>
        <end position="27"/>
    </location>
</feature>
<keyword evidence="7" id="KW-0472">Membrane</keyword>
<dbReference type="PaxDb" id="3880-AES75469"/>
<reference evidence="11" key="3">
    <citation type="submission" date="2015-04" db="UniProtKB">
        <authorList>
            <consortium name="EnsemblPlants"/>
        </authorList>
    </citation>
    <scope>IDENTIFICATION</scope>
    <source>
        <strain evidence="11">cv. Jemalong A17</strain>
    </source>
</reference>
<dbReference type="InterPro" id="IPR039361">
    <property type="entry name" value="Cyclin"/>
</dbReference>
<evidence type="ECO:0000256" key="4">
    <source>
        <dbReference type="ARBA" id="ARBA00023306"/>
    </source>
</evidence>
<dbReference type="eggNOG" id="KOG0653">
    <property type="taxonomic scope" value="Eukaryota"/>
</dbReference>
<dbReference type="EMBL" id="CM001222">
    <property type="protein sequence ID" value="AES75469.1"/>
    <property type="molecule type" value="Genomic_DNA"/>
</dbReference>
<dbReference type="InterPro" id="IPR048258">
    <property type="entry name" value="Cyclins_cyclin-box"/>
</dbReference>
<keyword evidence="7" id="KW-0812">Transmembrane</keyword>
<evidence type="ECO:0000256" key="2">
    <source>
        <dbReference type="ARBA" id="ARBA00022618"/>
    </source>
</evidence>
<dbReference type="HOGENOM" id="CLU_020695_2_3_1"/>
<keyword evidence="2" id="KW-0132">Cell division</keyword>
<dbReference type="InterPro" id="IPR036915">
    <property type="entry name" value="Cyclin-like_sf"/>
</dbReference>
<reference evidence="10 12" key="2">
    <citation type="journal article" date="2014" name="BMC Genomics">
        <title>An improved genome release (version Mt4.0) for the model legume Medicago truncatula.</title>
        <authorList>
            <person name="Tang H."/>
            <person name="Krishnakumar V."/>
            <person name="Bidwell S."/>
            <person name="Rosen B."/>
            <person name="Chan A."/>
            <person name="Zhou S."/>
            <person name="Gentzbittel L."/>
            <person name="Childs K.L."/>
            <person name="Yandell M."/>
            <person name="Gundlach H."/>
            <person name="Mayer K.F."/>
            <person name="Schwartz D.C."/>
            <person name="Town C.D."/>
        </authorList>
    </citation>
    <scope>GENOME REANNOTATION</scope>
    <source>
        <strain evidence="11 12">cv. Jemalong A17</strain>
    </source>
</reference>
<evidence type="ECO:0000313" key="12">
    <source>
        <dbReference type="Proteomes" id="UP000002051"/>
    </source>
</evidence>
<dbReference type="Pfam" id="PF00134">
    <property type="entry name" value="Cyclin_N"/>
    <property type="match status" value="1"/>
</dbReference>
<feature type="domain" description="Cyclin-like" evidence="8">
    <location>
        <begin position="80"/>
        <end position="162"/>
    </location>
</feature>
<keyword evidence="4" id="KW-0131">Cell cycle</keyword>
<dbReference type="InterPro" id="IPR006671">
    <property type="entry name" value="Cyclin_N"/>
</dbReference>
<keyword evidence="12" id="KW-1185">Reference proteome</keyword>
<dbReference type="GO" id="GO:0000082">
    <property type="term" value="P:G1/S transition of mitotic cell cycle"/>
    <property type="evidence" value="ECO:0000318"/>
    <property type="project" value="GO_Central"/>
</dbReference>
<dbReference type="EnsemblPlants" id="AES75469">
    <property type="protein sequence ID" value="AES75469"/>
    <property type="gene ID" value="MTR_6g045270"/>
</dbReference>
<dbReference type="GO" id="GO:0016538">
    <property type="term" value="F:cyclin-dependent protein serine/threonine kinase regulator activity"/>
    <property type="evidence" value="ECO:0000318"/>
    <property type="project" value="GO_Central"/>
</dbReference>
<keyword evidence="7" id="KW-1133">Transmembrane helix</keyword>
<dbReference type="SMART" id="SM01332">
    <property type="entry name" value="Cyclin_C"/>
    <property type="match status" value="1"/>
</dbReference>
<dbReference type="GO" id="GO:0051301">
    <property type="term" value="P:cell division"/>
    <property type="evidence" value="ECO:0007669"/>
    <property type="project" value="UniProtKB-KW"/>
</dbReference>
<proteinExistence type="inferred from homology"/>
<reference evidence="10 12" key="1">
    <citation type="journal article" date="2011" name="Nature">
        <title>The Medicago genome provides insight into the evolution of rhizobial symbioses.</title>
        <authorList>
            <person name="Young N.D."/>
            <person name="Debelle F."/>
            <person name="Oldroyd G.E."/>
            <person name="Geurts R."/>
            <person name="Cannon S.B."/>
            <person name="Udvardi M.K."/>
            <person name="Benedito V.A."/>
            <person name="Mayer K.F."/>
            <person name="Gouzy J."/>
            <person name="Schoof H."/>
            <person name="Van de Peer Y."/>
            <person name="Proost S."/>
            <person name="Cook D.R."/>
            <person name="Meyers B.C."/>
            <person name="Spannagl M."/>
            <person name="Cheung F."/>
            <person name="De Mita S."/>
            <person name="Krishnakumar V."/>
            <person name="Gundlach H."/>
            <person name="Zhou S."/>
            <person name="Mudge J."/>
            <person name="Bharti A.K."/>
            <person name="Murray J.D."/>
            <person name="Naoumkina M.A."/>
            <person name="Rosen B."/>
            <person name="Silverstein K.A."/>
            <person name="Tang H."/>
            <person name="Rombauts S."/>
            <person name="Zhao P.X."/>
            <person name="Zhou P."/>
            <person name="Barbe V."/>
            <person name="Bardou P."/>
            <person name="Bechner M."/>
            <person name="Bellec A."/>
            <person name="Berger A."/>
            <person name="Berges H."/>
            <person name="Bidwell S."/>
            <person name="Bisseling T."/>
            <person name="Choisne N."/>
            <person name="Couloux A."/>
            <person name="Denny R."/>
            <person name="Deshpande S."/>
            <person name="Dai X."/>
            <person name="Doyle J.J."/>
            <person name="Dudez A.M."/>
            <person name="Farmer A.D."/>
            <person name="Fouteau S."/>
            <person name="Franken C."/>
            <person name="Gibelin C."/>
            <person name="Gish J."/>
            <person name="Goldstein S."/>
            <person name="Gonzalez A.J."/>
            <person name="Green P.J."/>
            <person name="Hallab A."/>
            <person name="Hartog M."/>
            <person name="Hua A."/>
            <person name="Humphray S.J."/>
            <person name="Jeong D.H."/>
            <person name="Jing Y."/>
            <person name="Jocker A."/>
            <person name="Kenton S.M."/>
            <person name="Kim D.J."/>
            <person name="Klee K."/>
            <person name="Lai H."/>
            <person name="Lang C."/>
            <person name="Lin S."/>
            <person name="Macmil S.L."/>
            <person name="Magdelenat G."/>
            <person name="Matthews L."/>
            <person name="McCorrison J."/>
            <person name="Monaghan E.L."/>
            <person name="Mun J.H."/>
            <person name="Najar F.Z."/>
            <person name="Nicholson C."/>
            <person name="Noirot C."/>
            <person name="O'Bleness M."/>
            <person name="Paule C.R."/>
            <person name="Poulain J."/>
            <person name="Prion F."/>
            <person name="Qin B."/>
            <person name="Qu C."/>
            <person name="Retzel E.F."/>
            <person name="Riddle C."/>
            <person name="Sallet E."/>
            <person name="Samain S."/>
            <person name="Samson N."/>
            <person name="Sanders I."/>
            <person name="Saurat O."/>
            <person name="Scarpelli C."/>
            <person name="Schiex T."/>
            <person name="Segurens B."/>
            <person name="Severin A.J."/>
            <person name="Sherrier D.J."/>
            <person name="Shi R."/>
            <person name="Sims S."/>
            <person name="Singer S.R."/>
            <person name="Sinharoy S."/>
            <person name="Sterck L."/>
            <person name="Viollet A."/>
            <person name="Wang B.B."/>
            <person name="Wang K."/>
            <person name="Wang M."/>
            <person name="Wang X."/>
            <person name="Warfsmann J."/>
            <person name="Weissenbach J."/>
            <person name="White D.D."/>
            <person name="White J.D."/>
            <person name="Wiley G.B."/>
            <person name="Wincker P."/>
            <person name="Xing Y."/>
            <person name="Yang L."/>
            <person name="Yao Z."/>
            <person name="Ying F."/>
            <person name="Zhai J."/>
            <person name="Zhou L."/>
            <person name="Zuber A."/>
            <person name="Denarie J."/>
            <person name="Dixon R.A."/>
            <person name="May G.D."/>
            <person name="Schwartz D.C."/>
            <person name="Rogers J."/>
            <person name="Quetier F."/>
            <person name="Town C.D."/>
            <person name="Roe B.A."/>
        </authorList>
    </citation>
    <scope>NUCLEOTIDE SEQUENCE [LARGE SCALE GENOMIC DNA]</scope>
    <source>
        <strain evidence="10">A17</strain>
        <strain evidence="11 12">cv. Jemalong A17</strain>
    </source>
</reference>
<dbReference type="SMART" id="SM00385">
    <property type="entry name" value="CYCLIN"/>
    <property type="match status" value="2"/>
</dbReference>
<feature type="domain" description="Cyclin C-terminal" evidence="9">
    <location>
        <begin position="171"/>
        <end position="289"/>
    </location>
</feature>
<dbReference type="GO" id="GO:0000307">
    <property type="term" value="C:cyclin-dependent protein kinase holoenzyme complex"/>
    <property type="evidence" value="ECO:0000318"/>
    <property type="project" value="GO_Central"/>
</dbReference>
<dbReference type="GO" id="GO:0005634">
    <property type="term" value="C:nucleus"/>
    <property type="evidence" value="ECO:0000318"/>
    <property type="project" value="GO_Central"/>
</dbReference>
<dbReference type="AlphaFoldDB" id="G7KK25"/>
<evidence type="ECO:0000256" key="1">
    <source>
        <dbReference type="ARBA" id="ARBA00011177"/>
    </source>
</evidence>
<dbReference type="InterPro" id="IPR013763">
    <property type="entry name" value="Cyclin-like_dom"/>
</dbReference>
<dbReference type="PANTHER" id="PTHR10177">
    <property type="entry name" value="CYCLINS"/>
    <property type="match status" value="1"/>
</dbReference>
<comment type="subunit">
    <text evidence="1">Interacts with the CDC2 protein kinase to form a serine/threonine kinase holoenzyme complex also known as maturation promoting factor (MPF). The cyclin subunit imparts substrate specificity to the complex.</text>
</comment>
<comment type="similarity">
    <text evidence="6">Belongs to the cyclin family.</text>
</comment>
<protein>
    <recommendedName>
        <fullName evidence="5">B-like cyclin</fullName>
    </recommendedName>
</protein>
<evidence type="ECO:0000256" key="5">
    <source>
        <dbReference type="ARBA" id="ARBA00032263"/>
    </source>
</evidence>
<feature type="domain" description="Cyclin-like" evidence="8">
    <location>
        <begin position="175"/>
        <end position="258"/>
    </location>
</feature>
<sequence length="321" mass="37861">MFTLFLFLDLALSIFFSIIVFCICIHYKAAKENLNHNEEKSFWYDYEDDFYKFHHLEECQISTNLYGVRINCDERKLLIDSIIDAHYALNLAPETLYLCVNIIDRFLSKLNPPSTPMEKIKFVPHISLLLASKYEQRHKLHVRDLVHIPPEVVCETEKLILQKLDWNLTVTTPYVFLVRNIKDEDKMMENMVFFFSELSLTHYSIVCDYKPSMIAASAVYCARIVIGRYPLWNNDLKICTGTGYSEKELRSCAMVMIELCNEICRDGTMHVFRKFSSRDYCEVACVAKREISKKLFYHRICLNMGQYFSFQIIKRNLKALY</sequence>
<dbReference type="Pfam" id="PF02984">
    <property type="entry name" value="Cyclin_C"/>
    <property type="match status" value="1"/>
</dbReference>
<dbReference type="Gene3D" id="1.10.472.10">
    <property type="entry name" value="Cyclin-like"/>
    <property type="match status" value="2"/>
</dbReference>
<dbReference type="SUPFAM" id="SSF47954">
    <property type="entry name" value="Cyclin-like"/>
    <property type="match status" value="2"/>
</dbReference>
<evidence type="ECO:0000256" key="3">
    <source>
        <dbReference type="ARBA" id="ARBA00023127"/>
    </source>
</evidence>
<dbReference type="Proteomes" id="UP000002051">
    <property type="component" value="Chromosome 6"/>
</dbReference>
<gene>
    <name evidence="11" type="primary">11444376</name>
    <name evidence="10" type="ordered locus">MTR_6g045270</name>
</gene>
<evidence type="ECO:0000313" key="10">
    <source>
        <dbReference type="EMBL" id="AES75469.1"/>
    </source>
</evidence>
<organism evidence="10 12">
    <name type="scientific">Medicago truncatula</name>
    <name type="common">Barrel medic</name>
    <name type="synonym">Medicago tribuloides</name>
    <dbReference type="NCBI Taxonomy" id="3880"/>
    <lineage>
        <taxon>Eukaryota</taxon>
        <taxon>Viridiplantae</taxon>
        <taxon>Streptophyta</taxon>
        <taxon>Embryophyta</taxon>
        <taxon>Tracheophyta</taxon>
        <taxon>Spermatophyta</taxon>
        <taxon>Magnoliopsida</taxon>
        <taxon>eudicotyledons</taxon>
        <taxon>Gunneridae</taxon>
        <taxon>Pentapetalae</taxon>
        <taxon>rosids</taxon>
        <taxon>fabids</taxon>
        <taxon>Fabales</taxon>
        <taxon>Fabaceae</taxon>
        <taxon>Papilionoideae</taxon>
        <taxon>50 kb inversion clade</taxon>
        <taxon>NPAAA clade</taxon>
        <taxon>Hologalegina</taxon>
        <taxon>IRL clade</taxon>
        <taxon>Trifolieae</taxon>
        <taxon>Medicago</taxon>
    </lineage>
</organism>
<dbReference type="STRING" id="3880.G7KK25"/>
<evidence type="ECO:0000259" key="8">
    <source>
        <dbReference type="SMART" id="SM00385"/>
    </source>
</evidence>
<evidence type="ECO:0000313" key="11">
    <source>
        <dbReference type="EnsemblPlants" id="AES75469"/>
    </source>
</evidence>
<evidence type="ECO:0000259" key="9">
    <source>
        <dbReference type="SMART" id="SM01332"/>
    </source>
</evidence>
<dbReference type="PROSITE" id="PS00292">
    <property type="entry name" value="CYCLINS"/>
    <property type="match status" value="1"/>
</dbReference>
<name>G7KK25_MEDTR</name>
<dbReference type="KEGG" id="mtr:11444376"/>
<evidence type="ECO:0000256" key="7">
    <source>
        <dbReference type="SAM" id="Phobius"/>
    </source>
</evidence>
<dbReference type="InterPro" id="IPR004367">
    <property type="entry name" value="Cyclin_C-dom"/>
</dbReference>
<accession>G7KK25</accession>
<dbReference type="OrthoDB" id="5590282at2759"/>
<dbReference type="GO" id="GO:0005737">
    <property type="term" value="C:cytoplasm"/>
    <property type="evidence" value="ECO:0000318"/>
    <property type="project" value="GO_Central"/>
</dbReference>
<evidence type="ECO:0000256" key="6">
    <source>
        <dbReference type="RuleBase" id="RU000383"/>
    </source>
</evidence>
<keyword evidence="3 6" id="KW-0195">Cyclin</keyword>